<dbReference type="RefSeq" id="WP_184618821.1">
    <property type="nucleotide sequence ID" value="NZ_JACHEX010000001.1"/>
</dbReference>
<dbReference type="InterPro" id="IPR012337">
    <property type="entry name" value="RNaseH-like_sf"/>
</dbReference>
<organism evidence="2 3">
    <name type="scientific">Thermosipho japonicus</name>
    <dbReference type="NCBI Taxonomy" id="90323"/>
    <lineage>
        <taxon>Bacteria</taxon>
        <taxon>Thermotogati</taxon>
        <taxon>Thermotogota</taxon>
        <taxon>Thermotogae</taxon>
        <taxon>Thermotogales</taxon>
        <taxon>Fervidobacteriaceae</taxon>
        <taxon>Thermosipho</taxon>
    </lineage>
</organism>
<sequence length="399" mass="47385">MQFCVSKIRTLLFCPKKFLNESKEEVFHDPYLEKKTKKVIKNGGKIKKGILSTRLFNFELIASNVEVISNNIEIFIISHRNGKKLYQYHYIEAAAYGYIFSKYTEKKINVIFKSKYYNITMPWKKYLKDFIDIVEELKNYKEISPRINPECKFCKYNLECTNILIKEKNLSLLRGIGSAKLEKLFEHNIFTLDDLIKNKEVVENIFGEKGKRLILQATAFIENKPILISKVERLKNGIFLDIESYHDFHFLFGILKDNEYIPFFSYKKEDEEKTFLQLIDFLIKQNAPIYHYFNYEPIQIKKLATKYKVKNKVKFEFIDIYKIISNSLAIPTISYSLKVLAKYFGFEWRTNLNGSSVIQKFEEYKKSKDKKILKEILMYNEDDVKATKLLFDIVNQFSK</sequence>
<keyword evidence="3" id="KW-1185">Reference proteome</keyword>
<dbReference type="SUPFAM" id="SSF53098">
    <property type="entry name" value="Ribonuclease H-like"/>
    <property type="match status" value="1"/>
</dbReference>
<evidence type="ECO:0000313" key="2">
    <source>
        <dbReference type="EMBL" id="MBB6062097.1"/>
    </source>
</evidence>
<comment type="caution">
    <text evidence="2">The sequence shown here is derived from an EMBL/GenBank/DDBJ whole genome shotgun (WGS) entry which is preliminary data.</text>
</comment>
<accession>A0A841GI98</accession>
<dbReference type="AlphaFoldDB" id="A0A841GI98"/>
<dbReference type="InterPro" id="IPR019993">
    <property type="entry name" value="RecB_nuclease_TM0106_put"/>
</dbReference>
<evidence type="ECO:0000313" key="3">
    <source>
        <dbReference type="Proteomes" id="UP000555828"/>
    </source>
</evidence>
<dbReference type="InterPro" id="IPR038720">
    <property type="entry name" value="YprB_RNase_H-like_dom"/>
</dbReference>
<dbReference type="Pfam" id="PF13482">
    <property type="entry name" value="RNase_H_2"/>
    <property type="match status" value="1"/>
</dbReference>
<reference evidence="2 3" key="1">
    <citation type="submission" date="2020-08" db="EMBL/GenBank/DDBJ databases">
        <title>Genomic Encyclopedia of Type Strains, Phase IV (KMG-IV): sequencing the most valuable type-strain genomes for metagenomic binning, comparative biology and taxonomic classification.</title>
        <authorList>
            <person name="Goeker M."/>
        </authorList>
    </citation>
    <scope>NUCLEOTIDE SEQUENCE [LARGE SCALE GENOMIC DNA]</scope>
    <source>
        <strain evidence="2 3">DSM 13481</strain>
    </source>
</reference>
<feature type="domain" description="YprB ribonuclease H-like" evidence="1">
    <location>
        <begin position="238"/>
        <end position="394"/>
    </location>
</feature>
<evidence type="ECO:0000259" key="1">
    <source>
        <dbReference type="Pfam" id="PF13482"/>
    </source>
</evidence>
<proteinExistence type="predicted"/>
<protein>
    <recommendedName>
        <fullName evidence="1">YprB ribonuclease H-like domain-containing protein</fullName>
    </recommendedName>
</protein>
<name>A0A841GI98_9BACT</name>
<dbReference type="NCBIfam" id="TIGR03491">
    <property type="entry name" value="TM0106 family RecB-like putative nuclease"/>
    <property type="match status" value="1"/>
</dbReference>
<dbReference type="Proteomes" id="UP000555828">
    <property type="component" value="Unassembled WGS sequence"/>
</dbReference>
<gene>
    <name evidence="2" type="ORF">HNP65_000519</name>
</gene>
<dbReference type="EMBL" id="JACHEX010000001">
    <property type="protein sequence ID" value="MBB6062097.1"/>
    <property type="molecule type" value="Genomic_DNA"/>
</dbReference>